<organism evidence="2 3">
    <name type="scientific">Mangrovivirga halotolerans</name>
    <dbReference type="NCBI Taxonomy" id="2993936"/>
    <lineage>
        <taxon>Bacteria</taxon>
        <taxon>Pseudomonadati</taxon>
        <taxon>Bacteroidota</taxon>
        <taxon>Cytophagia</taxon>
        <taxon>Cytophagales</taxon>
        <taxon>Mangrovivirgaceae</taxon>
        <taxon>Mangrovivirga</taxon>
    </lineage>
</organism>
<evidence type="ECO:0000313" key="3">
    <source>
        <dbReference type="Proteomes" id="UP001209885"/>
    </source>
</evidence>
<protein>
    <submittedName>
        <fullName evidence="2">Uncharacterized protein</fullName>
    </submittedName>
</protein>
<sequence>MKYLFQLFITGCCLAALHFGYKYFIKLIQIFDFSDVIGFTTYKILIVLPSLFIIGYLIQSINQVYSILAFGILLIIGYLVPKIFMEIKDYNVIMFVVESKGAEAVELIKSIFLQKAISLAALTAGLIVGIWKPLNLKVTKLTYS</sequence>
<dbReference type="EMBL" id="JAPFQN010000004">
    <property type="protein sequence ID" value="MCX2743668.1"/>
    <property type="molecule type" value="Genomic_DNA"/>
</dbReference>
<reference evidence="2 3" key="1">
    <citation type="submission" date="2022-11" db="EMBL/GenBank/DDBJ databases">
        <title>The characterization of three novel Bacteroidetes species and genomic analysis of their roles in tidal elemental geochemical cycles.</title>
        <authorList>
            <person name="Ma K."/>
        </authorList>
    </citation>
    <scope>NUCLEOTIDE SEQUENCE [LARGE SCALE GENOMIC DNA]</scope>
    <source>
        <strain evidence="2 3">M17</strain>
    </source>
</reference>
<feature type="transmembrane region" description="Helical" evidence="1">
    <location>
        <begin position="6"/>
        <end position="24"/>
    </location>
</feature>
<name>A0ABT3RQQ0_9BACT</name>
<dbReference type="Proteomes" id="UP001209885">
    <property type="component" value="Unassembled WGS sequence"/>
</dbReference>
<evidence type="ECO:0000313" key="2">
    <source>
        <dbReference type="EMBL" id="MCX2743668.1"/>
    </source>
</evidence>
<dbReference type="RefSeq" id="WP_266056070.1">
    <property type="nucleotide sequence ID" value="NZ_JAPFQN010000004.1"/>
</dbReference>
<comment type="caution">
    <text evidence="2">The sequence shown here is derived from an EMBL/GenBank/DDBJ whole genome shotgun (WGS) entry which is preliminary data.</text>
</comment>
<keyword evidence="1" id="KW-1133">Transmembrane helix</keyword>
<evidence type="ECO:0000256" key="1">
    <source>
        <dbReference type="SAM" id="Phobius"/>
    </source>
</evidence>
<feature type="transmembrane region" description="Helical" evidence="1">
    <location>
        <begin position="116"/>
        <end position="134"/>
    </location>
</feature>
<proteinExistence type="predicted"/>
<feature type="transmembrane region" description="Helical" evidence="1">
    <location>
        <begin position="64"/>
        <end position="84"/>
    </location>
</feature>
<keyword evidence="1" id="KW-0472">Membrane</keyword>
<keyword evidence="1" id="KW-0812">Transmembrane</keyword>
<keyword evidence="3" id="KW-1185">Reference proteome</keyword>
<feature type="transmembrane region" description="Helical" evidence="1">
    <location>
        <begin position="36"/>
        <end position="58"/>
    </location>
</feature>
<accession>A0ABT3RQQ0</accession>
<gene>
    <name evidence="2" type="ORF">OO013_07320</name>
</gene>